<dbReference type="PANTHER" id="PTHR43329">
    <property type="entry name" value="EPOXIDE HYDROLASE"/>
    <property type="match status" value="1"/>
</dbReference>
<dbReference type="AlphaFoldDB" id="A0A849K4M8"/>
<dbReference type="EMBL" id="JABFAJ010000003">
    <property type="protein sequence ID" value="NNU26107.1"/>
    <property type="molecule type" value="Genomic_DNA"/>
</dbReference>
<keyword evidence="1 3" id="KW-0378">Hydrolase</keyword>
<dbReference type="InterPro" id="IPR000073">
    <property type="entry name" value="AB_hydrolase_1"/>
</dbReference>
<evidence type="ECO:0000313" key="4">
    <source>
        <dbReference type="Proteomes" id="UP000557204"/>
    </source>
</evidence>
<dbReference type="RefSeq" id="WP_171245936.1">
    <property type="nucleotide sequence ID" value="NZ_JABFAJ010000003.1"/>
</dbReference>
<dbReference type="SUPFAM" id="SSF53474">
    <property type="entry name" value="alpha/beta-Hydrolases"/>
    <property type="match status" value="1"/>
</dbReference>
<dbReference type="InterPro" id="IPR029058">
    <property type="entry name" value="AB_hydrolase_fold"/>
</dbReference>
<organism evidence="3 4">
    <name type="scientific">Isoptericola sediminis</name>
    <dbReference type="NCBI Taxonomy" id="2733572"/>
    <lineage>
        <taxon>Bacteria</taxon>
        <taxon>Bacillati</taxon>
        <taxon>Actinomycetota</taxon>
        <taxon>Actinomycetes</taxon>
        <taxon>Micrococcales</taxon>
        <taxon>Promicromonosporaceae</taxon>
        <taxon>Isoptericola</taxon>
    </lineage>
</organism>
<evidence type="ECO:0000313" key="3">
    <source>
        <dbReference type="EMBL" id="NNU26107.1"/>
    </source>
</evidence>
<reference evidence="3 4" key="1">
    <citation type="submission" date="2020-05" db="EMBL/GenBank/DDBJ databases">
        <title>Genome sequence of Isoptericola sp. JC619 isolated from Chilika lagoon, India.</title>
        <authorList>
            <person name="Kumar D."/>
            <person name="Appam K."/>
            <person name="Gandham S."/>
            <person name="Uppada J."/>
            <person name="Sasikala C."/>
            <person name="Venkata Ramana C."/>
        </authorList>
    </citation>
    <scope>NUCLEOTIDE SEQUENCE [LARGE SCALE GENOMIC DNA]</scope>
    <source>
        <strain evidence="3 4">JC619</strain>
    </source>
</reference>
<dbReference type="GO" id="GO:0016787">
    <property type="term" value="F:hydrolase activity"/>
    <property type="evidence" value="ECO:0007669"/>
    <property type="project" value="UniProtKB-KW"/>
</dbReference>
<accession>A0A849K4M8</accession>
<dbReference type="Pfam" id="PF00561">
    <property type="entry name" value="Abhydrolase_1"/>
    <property type="match status" value="1"/>
</dbReference>
<dbReference type="Gene3D" id="3.40.50.1820">
    <property type="entry name" value="alpha/beta hydrolase"/>
    <property type="match status" value="1"/>
</dbReference>
<evidence type="ECO:0000256" key="1">
    <source>
        <dbReference type="ARBA" id="ARBA00022801"/>
    </source>
</evidence>
<evidence type="ECO:0000259" key="2">
    <source>
        <dbReference type="Pfam" id="PF00561"/>
    </source>
</evidence>
<name>A0A849K4M8_9MICO</name>
<comment type="caution">
    <text evidence="3">The sequence shown here is derived from an EMBL/GenBank/DDBJ whole genome shotgun (WGS) entry which is preliminary data.</text>
</comment>
<protein>
    <submittedName>
        <fullName evidence="3">Alpha/beta hydrolase</fullName>
    </submittedName>
</protein>
<sequence length="310" mass="33004">MSDAADYSCALVDGPWRHEFVAANGSRFHVAVAGPRPTNGDRDPLVVLLHGFPQFWWAWRHQIAALADAGMQVAALDVRGVAASDKPPSGRDVPTRTRDVAGVIRSVGHDRAVVVGAGTGGALAWAMSALQPAVTAAVAAVSAPHPGRLHVPGRGILTPAARRLFAAAQLPGVLERRLQDADGVAGILDAGSDRPLDPEAVARYREALRVPFAAHNTVDALRWLSRTSSHPAGRRYLAALKRPVDVPVLQLHGAADGFLRRETADLDGAALARDFRFEVVEGAGHFLPEEAPDAVTVLLLDWLRRPGVLR</sequence>
<dbReference type="InterPro" id="IPR000639">
    <property type="entry name" value="Epox_hydrolase-like"/>
</dbReference>
<dbReference type="PRINTS" id="PR00412">
    <property type="entry name" value="EPOXHYDRLASE"/>
</dbReference>
<dbReference type="Proteomes" id="UP000557204">
    <property type="component" value="Unassembled WGS sequence"/>
</dbReference>
<proteinExistence type="predicted"/>
<keyword evidence="4" id="KW-1185">Reference proteome</keyword>
<feature type="domain" description="AB hydrolase-1" evidence="2">
    <location>
        <begin position="44"/>
        <end position="292"/>
    </location>
</feature>
<gene>
    <name evidence="3" type="ORF">HLI28_00910</name>
</gene>